<evidence type="ECO:0000313" key="2">
    <source>
        <dbReference type="EMBL" id="EKS26263.1"/>
    </source>
</evidence>
<accession>A0ABP2S9E8</accession>
<feature type="region of interest" description="Disordered" evidence="1">
    <location>
        <begin position="1"/>
        <end position="28"/>
    </location>
</feature>
<reference evidence="2 3" key="1">
    <citation type="submission" date="2012-04" db="EMBL/GenBank/DDBJ databases">
        <title>The Genome Sequence of Afipia felis ATCC 53690.</title>
        <authorList>
            <consortium name="The Broad Institute Genome Sequencing Platform"/>
            <person name="Earl A."/>
            <person name="Ward D."/>
            <person name="Feldgarden M."/>
            <person name="Gevers D."/>
            <person name="Huys G."/>
            <person name="Walker B."/>
            <person name="Young S.K."/>
            <person name="Zeng Q."/>
            <person name="Gargeya S."/>
            <person name="Fitzgerald M."/>
            <person name="Haas B."/>
            <person name="Abouelleil A."/>
            <person name="Alvarado L."/>
            <person name="Arachchi H.M."/>
            <person name="Berlin A."/>
            <person name="Chapman S.B."/>
            <person name="Goldberg J."/>
            <person name="Griggs A."/>
            <person name="Gujja S."/>
            <person name="Hansen M."/>
            <person name="Howarth C."/>
            <person name="Imamovic A."/>
            <person name="Larimer J."/>
            <person name="McCowen C."/>
            <person name="Montmayeur A."/>
            <person name="Murphy C."/>
            <person name="Neiman D."/>
            <person name="Pearson M."/>
            <person name="Priest M."/>
            <person name="Roberts A."/>
            <person name="Saif S."/>
            <person name="Shea T."/>
            <person name="Sisk P."/>
            <person name="Sykes S."/>
            <person name="Wortman J."/>
            <person name="Nusbaum C."/>
            <person name="Birren B."/>
        </authorList>
    </citation>
    <scope>NUCLEOTIDE SEQUENCE [LARGE SCALE GENOMIC DNA]</scope>
    <source>
        <strain evidence="2 3">ATCC 53690</strain>
    </source>
</reference>
<gene>
    <name evidence="2" type="ORF">HMPREF9697_04045</name>
</gene>
<evidence type="ECO:0000256" key="1">
    <source>
        <dbReference type="SAM" id="MobiDB-lite"/>
    </source>
</evidence>
<evidence type="ECO:0000313" key="3">
    <source>
        <dbReference type="Proteomes" id="UP000001342"/>
    </source>
</evidence>
<dbReference type="Proteomes" id="UP000001342">
    <property type="component" value="Unassembled WGS sequence"/>
</dbReference>
<feature type="non-terminal residue" evidence="2">
    <location>
        <position position="28"/>
    </location>
</feature>
<sequence length="28" mass="2848">MLNPAGQCVGKSNRRFSLGTAERAGGGL</sequence>
<protein>
    <submittedName>
        <fullName evidence="2">Uncharacterized protein</fullName>
    </submittedName>
</protein>
<proteinExistence type="predicted"/>
<dbReference type="EMBL" id="AGWZ01000011">
    <property type="protein sequence ID" value="EKS26263.1"/>
    <property type="molecule type" value="Genomic_DNA"/>
</dbReference>
<organism evidence="2 3">
    <name type="scientific">Afipia felis ATCC 53690</name>
    <dbReference type="NCBI Taxonomy" id="883080"/>
    <lineage>
        <taxon>Bacteria</taxon>
        <taxon>Pseudomonadati</taxon>
        <taxon>Pseudomonadota</taxon>
        <taxon>Alphaproteobacteria</taxon>
        <taxon>Hyphomicrobiales</taxon>
        <taxon>Nitrobacteraceae</taxon>
        <taxon>Afipia</taxon>
    </lineage>
</organism>
<keyword evidence="3" id="KW-1185">Reference proteome</keyword>
<comment type="caution">
    <text evidence="2">The sequence shown here is derived from an EMBL/GenBank/DDBJ whole genome shotgun (WGS) entry which is preliminary data.</text>
</comment>
<name>A0ABP2S9E8_AFIFE</name>